<dbReference type="Proteomes" id="UP000757103">
    <property type="component" value="Unassembled WGS sequence"/>
</dbReference>
<evidence type="ECO:0000313" key="12">
    <source>
        <dbReference type="Proteomes" id="UP000757103"/>
    </source>
</evidence>
<keyword evidence="8 10" id="KW-0472">Membrane</keyword>
<feature type="transmembrane region" description="Helical" evidence="10">
    <location>
        <begin position="278"/>
        <end position="295"/>
    </location>
</feature>
<evidence type="ECO:0000256" key="5">
    <source>
        <dbReference type="ARBA" id="ARBA00022692"/>
    </source>
</evidence>
<dbReference type="GO" id="GO:0005886">
    <property type="term" value="C:plasma membrane"/>
    <property type="evidence" value="ECO:0007669"/>
    <property type="project" value="UniProtKB-SubCell"/>
</dbReference>
<keyword evidence="2" id="KW-0813">Transport</keyword>
<evidence type="ECO:0000256" key="9">
    <source>
        <dbReference type="ARBA" id="ARBA00031636"/>
    </source>
</evidence>
<dbReference type="InterPro" id="IPR048279">
    <property type="entry name" value="MdtK-like"/>
</dbReference>
<dbReference type="GO" id="GO:0015297">
    <property type="term" value="F:antiporter activity"/>
    <property type="evidence" value="ECO:0007669"/>
    <property type="project" value="UniProtKB-KW"/>
</dbReference>
<proteinExistence type="predicted"/>
<keyword evidence="3" id="KW-0050">Antiport</keyword>
<dbReference type="PIRSF" id="PIRSF006603">
    <property type="entry name" value="DinF"/>
    <property type="match status" value="1"/>
</dbReference>
<evidence type="ECO:0000313" key="11">
    <source>
        <dbReference type="EMBL" id="HJG88505.1"/>
    </source>
</evidence>
<evidence type="ECO:0000256" key="10">
    <source>
        <dbReference type="SAM" id="Phobius"/>
    </source>
</evidence>
<feature type="transmembrane region" description="Helical" evidence="10">
    <location>
        <begin position="316"/>
        <end position="339"/>
    </location>
</feature>
<gene>
    <name evidence="11" type="ORF">K8U91_03375</name>
</gene>
<feature type="transmembrane region" description="Helical" evidence="10">
    <location>
        <begin position="129"/>
        <end position="149"/>
    </location>
</feature>
<evidence type="ECO:0000256" key="3">
    <source>
        <dbReference type="ARBA" id="ARBA00022449"/>
    </source>
</evidence>
<keyword evidence="4" id="KW-1003">Cell membrane</keyword>
<sequence length="440" mass="49113">MYSRKDIWGIALPILVSLFVQNLINITDTAFMGRVGQVELGASALAGVLYLAFYMVTFGFSTGAQILMARRNGEGKYQALGPIMGQGTLFLVLFSALLVGASLVWTPQLLKLLISSPAVCRAGEDYMEYRIFGLLFTSIGVMFRAFFVAITRTRVLMVNAVIMTVANVVFNYIFVFGNLGAPQMGIAGAALGSILAEASAALHFVLYTLFYVDREKYRLNGFHFESFRIIREILNVSVWSMILYFLTIGTWFLFFVAVEHLGELPLAISNIIRSTSTLLFMPVNAFGATACTLVSNAMGAHRVDDVMPIVRRIVKMCYAIVLPLIALLCLFPQWILLIYTNDSALIADCTGSVYVMSSFYLLSVPGNLLFQAVSGTGDTRMAFLIEMITIVFYTLAIYWIIVVSRVNISFCWTVEYVYWGFKLLLSILFFKKANWRAKKI</sequence>
<feature type="transmembrane region" description="Helical" evidence="10">
    <location>
        <begin position="407"/>
        <end position="430"/>
    </location>
</feature>
<keyword evidence="7" id="KW-0406">Ion transport</keyword>
<dbReference type="RefSeq" id="WP_273305547.1">
    <property type="nucleotide sequence ID" value="NZ_DYUD01000011.1"/>
</dbReference>
<keyword evidence="5 10" id="KW-0812">Transmembrane</keyword>
<evidence type="ECO:0000256" key="2">
    <source>
        <dbReference type="ARBA" id="ARBA00022448"/>
    </source>
</evidence>
<feature type="transmembrane region" description="Helical" evidence="10">
    <location>
        <begin position="186"/>
        <end position="212"/>
    </location>
</feature>
<evidence type="ECO:0000256" key="6">
    <source>
        <dbReference type="ARBA" id="ARBA00022989"/>
    </source>
</evidence>
<dbReference type="CDD" id="cd13133">
    <property type="entry name" value="MATE_like_7"/>
    <property type="match status" value="1"/>
</dbReference>
<reference evidence="11" key="1">
    <citation type="journal article" date="2021" name="PeerJ">
        <title>Extensive microbial diversity within the chicken gut microbiome revealed by metagenomics and culture.</title>
        <authorList>
            <person name="Gilroy R."/>
            <person name="Ravi A."/>
            <person name="Getino M."/>
            <person name="Pursley I."/>
            <person name="Horton D.L."/>
            <person name="Alikhan N.F."/>
            <person name="Baker D."/>
            <person name="Gharbi K."/>
            <person name="Hall N."/>
            <person name="Watson M."/>
            <person name="Adriaenssens E.M."/>
            <person name="Foster-Nyarko E."/>
            <person name="Jarju S."/>
            <person name="Secka A."/>
            <person name="Antonio M."/>
            <person name="Oren A."/>
            <person name="Chaudhuri R.R."/>
            <person name="La Ragione R."/>
            <person name="Hildebrand F."/>
            <person name="Pallen M.J."/>
        </authorList>
    </citation>
    <scope>NUCLEOTIDE SEQUENCE</scope>
    <source>
        <strain evidence="11">CHK121-7720</strain>
    </source>
</reference>
<dbReference type="PANTHER" id="PTHR43298">
    <property type="entry name" value="MULTIDRUG RESISTANCE PROTEIN NORM-RELATED"/>
    <property type="match status" value="1"/>
</dbReference>
<dbReference type="GO" id="GO:0042910">
    <property type="term" value="F:xenobiotic transmembrane transporter activity"/>
    <property type="evidence" value="ECO:0007669"/>
    <property type="project" value="InterPro"/>
</dbReference>
<evidence type="ECO:0000256" key="4">
    <source>
        <dbReference type="ARBA" id="ARBA00022475"/>
    </source>
</evidence>
<feature type="transmembrane region" description="Helical" evidence="10">
    <location>
        <begin position="89"/>
        <end position="109"/>
    </location>
</feature>
<comment type="subcellular location">
    <subcellularLocation>
        <location evidence="1">Cell membrane</location>
        <topology evidence="1">Multi-pass membrane protein</topology>
    </subcellularLocation>
</comment>
<dbReference type="AlphaFoldDB" id="A0A921SU21"/>
<dbReference type="NCBIfam" id="TIGR00797">
    <property type="entry name" value="matE"/>
    <property type="match status" value="1"/>
</dbReference>
<keyword evidence="6 10" id="KW-1133">Transmembrane helix</keyword>
<dbReference type="InterPro" id="IPR050222">
    <property type="entry name" value="MATE_MdtK"/>
</dbReference>
<evidence type="ECO:0000256" key="7">
    <source>
        <dbReference type="ARBA" id="ARBA00023065"/>
    </source>
</evidence>
<feature type="transmembrane region" description="Helical" evidence="10">
    <location>
        <begin position="7"/>
        <end position="24"/>
    </location>
</feature>
<dbReference type="PANTHER" id="PTHR43298:SF2">
    <property type="entry name" value="FMN_FAD EXPORTER YEEO-RELATED"/>
    <property type="match status" value="1"/>
</dbReference>
<dbReference type="EMBL" id="DYUD01000011">
    <property type="protein sequence ID" value="HJG88505.1"/>
    <property type="molecule type" value="Genomic_DNA"/>
</dbReference>
<feature type="transmembrane region" description="Helical" evidence="10">
    <location>
        <begin position="382"/>
        <end position="401"/>
    </location>
</feature>
<comment type="caution">
    <text evidence="11">The sequence shown here is derived from an EMBL/GenBank/DDBJ whole genome shotgun (WGS) entry which is preliminary data.</text>
</comment>
<evidence type="ECO:0000256" key="1">
    <source>
        <dbReference type="ARBA" id="ARBA00004651"/>
    </source>
</evidence>
<feature type="transmembrane region" description="Helical" evidence="10">
    <location>
        <begin position="156"/>
        <end position="174"/>
    </location>
</feature>
<reference evidence="11" key="2">
    <citation type="submission" date="2021-09" db="EMBL/GenBank/DDBJ databases">
        <authorList>
            <person name="Gilroy R."/>
        </authorList>
    </citation>
    <scope>NUCLEOTIDE SEQUENCE</scope>
    <source>
        <strain evidence="11">CHK121-7720</strain>
    </source>
</reference>
<dbReference type="Pfam" id="PF01554">
    <property type="entry name" value="MatE"/>
    <property type="match status" value="2"/>
</dbReference>
<name>A0A921SU21_9BACT</name>
<protein>
    <recommendedName>
        <fullName evidence="9">Multidrug-efflux transporter</fullName>
    </recommendedName>
</protein>
<feature type="transmembrane region" description="Helical" evidence="10">
    <location>
        <begin position="351"/>
        <end position="370"/>
    </location>
</feature>
<organism evidence="11 12">
    <name type="scientific">Barnesiella viscericola</name>
    <dbReference type="NCBI Taxonomy" id="397865"/>
    <lineage>
        <taxon>Bacteria</taxon>
        <taxon>Pseudomonadati</taxon>
        <taxon>Bacteroidota</taxon>
        <taxon>Bacteroidia</taxon>
        <taxon>Bacteroidales</taxon>
        <taxon>Barnesiellaceae</taxon>
        <taxon>Barnesiella</taxon>
    </lineage>
</organism>
<dbReference type="InterPro" id="IPR002528">
    <property type="entry name" value="MATE_fam"/>
</dbReference>
<feature type="transmembrane region" description="Helical" evidence="10">
    <location>
        <begin position="233"/>
        <end position="258"/>
    </location>
</feature>
<dbReference type="GO" id="GO:0006811">
    <property type="term" value="P:monoatomic ion transport"/>
    <property type="evidence" value="ECO:0007669"/>
    <property type="project" value="UniProtKB-KW"/>
</dbReference>
<accession>A0A921SU21</accession>
<feature type="transmembrane region" description="Helical" evidence="10">
    <location>
        <begin position="44"/>
        <end position="68"/>
    </location>
</feature>
<evidence type="ECO:0000256" key="8">
    <source>
        <dbReference type="ARBA" id="ARBA00023136"/>
    </source>
</evidence>